<organism evidence="2 3">
    <name type="scientific">Eiseniibacteriota bacterium</name>
    <dbReference type="NCBI Taxonomy" id="2212470"/>
    <lineage>
        <taxon>Bacteria</taxon>
        <taxon>Candidatus Eiseniibacteriota</taxon>
    </lineage>
</organism>
<sequence>MPTMFDEAARNAMFARLDRLTTTTARRWGGFTPEQMVFHLNAQMRNVLGEIHVPPRPTPPVFKWPLFHWLIIDSGMPWPKSTPTAPQYLSDSPGELGALVAELKERVHRMVANGEAKAATVHPAFGPLSGPQMGRLVWRHWNHHLTQFGL</sequence>
<protein>
    <submittedName>
        <fullName evidence="2">DinB family protein</fullName>
    </submittedName>
</protein>
<reference evidence="2" key="1">
    <citation type="submission" date="2020-07" db="EMBL/GenBank/DDBJ databases">
        <title>Huge and variable diversity of episymbiotic CPR bacteria and DPANN archaea in groundwater ecosystems.</title>
        <authorList>
            <person name="He C.Y."/>
            <person name="Keren R."/>
            <person name="Whittaker M."/>
            <person name="Farag I.F."/>
            <person name="Doudna J."/>
            <person name="Cate J.H.D."/>
            <person name="Banfield J.F."/>
        </authorList>
    </citation>
    <scope>NUCLEOTIDE SEQUENCE</scope>
    <source>
        <strain evidence="2">NC_groundwater_1813_Pr3_B-0.1um_71_17</strain>
    </source>
</reference>
<dbReference type="Gene3D" id="1.20.120.450">
    <property type="entry name" value="dinb family like domain"/>
    <property type="match status" value="1"/>
</dbReference>
<comment type="caution">
    <text evidence="2">The sequence shown here is derived from an EMBL/GenBank/DDBJ whole genome shotgun (WGS) entry which is preliminary data.</text>
</comment>
<dbReference type="AlphaFoldDB" id="A0A933SD22"/>
<dbReference type="InterPro" id="IPR034660">
    <property type="entry name" value="DinB/YfiT-like"/>
</dbReference>
<evidence type="ECO:0000313" key="3">
    <source>
        <dbReference type="Proteomes" id="UP000696931"/>
    </source>
</evidence>
<accession>A0A933SD22</accession>
<dbReference type="InterPro" id="IPR024775">
    <property type="entry name" value="DinB-like"/>
</dbReference>
<feature type="domain" description="DinB-like" evidence="1">
    <location>
        <begin position="7"/>
        <end position="147"/>
    </location>
</feature>
<dbReference type="SUPFAM" id="SSF109854">
    <property type="entry name" value="DinB/YfiT-like putative metalloenzymes"/>
    <property type="match status" value="1"/>
</dbReference>
<name>A0A933SD22_UNCEI</name>
<dbReference type="Pfam" id="PF12867">
    <property type="entry name" value="DinB_2"/>
    <property type="match status" value="1"/>
</dbReference>
<proteinExistence type="predicted"/>
<dbReference type="Proteomes" id="UP000696931">
    <property type="component" value="Unassembled WGS sequence"/>
</dbReference>
<dbReference type="EMBL" id="JACRIW010000016">
    <property type="protein sequence ID" value="MBI5168218.1"/>
    <property type="molecule type" value="Genomic_DNA"/>
</dbReference>
<gene>
    <name evidence="2" type="ORF">HZA61_01895</name>
</gene>
<evidence type="ECO:0000259" key="1">
    <source>
        <dbReference type="Pfam" id="PF12867"/>
    </source>
</evidence>
<evidence type="ECO:0000313" key="2">
    <source>
        <dbReference type="EMBL" id="MBI5168218.1"/>
    </source>
</evidence>